<gene>
    <name evidence="5" type="primary">epmA</name>
    <name evidence="5" type="ORF">ACFOD3_26280</name>
</gene>
<name>A0ABV7C4W2_9PROT</name>
<dbReference type="PANTHER" id="PTHR42918:SF6">
    <property type="entry name" value="ELONGATION FACTOR P--(R)-BETA-LYSINE LIGASE"/>
    <property type="match status" value="1"/>
</dbReference>
<dbReference type="Proteomes" id="UP001595420">
    <property type="component" value="Unassembled WGS sequence"/>
</dbReference>
<dbReference type="PROSITE" id="PS50862">
    <property type="entry name" value="AA_TRNA_LIGASE_II"/>
    <property type="match status" value="1"/>
</dbReference>
<evidence type="ECO:0000313" key="6">
    <source>
        <dbReference type="Proteomes" id="UP001595420"/>
    </source>
</evidence>
<keyword evidence="2" id="KW-0547">Nucleotide-binding</keyword>
<dbReference type="Pfam" id="PF00152">
    <property type="entry name" value="tRNA-synt_2"/>
    <property type="match status" value="1"/>
</dbReference>
<dbReference type="InterPro" id="IPR006195">
    <property type="entry name" value="aa-tRNA-synth_II"/>
</dbReference>
<proteinExistence type="predicted"/>
<evidence type="ECO:0000256" key="3">
    <source>
        <dbReference type="ARBA" id="ARBA00022840"/>
    </source>
</evidence>
<keyword evidence="1" id="KW-0436">Ligase</keyword>
<dbReference type="NCBIfam" id="TIGR00462">
    <property type="entry name" value="genX"/>
    <property type="match status" value="1"/>
</dbReference>
<dbReference type="InterPro" id="IPR004525">
    <property type="entry name" value="EpmA"/>
</dbReference>
<reference evidence="6" key="1">
    <citation type="journal article" date="2019" name="Int. J. Syst. Evol. Microbiol.">
        <title>The Global Catalogue of Microorganisms (GCM) 10K type strain sequencing project: providing services to taxonomists for standard genome sequencing and annotation.</title>
        <authorList>
            <consortium name="The Broad Institute Genomics Platform"/>
            <consortium name="The Broad Institute Genome Sequencing Center for Infectious Disease"/>
            <person name="Wu L."/>
            <person name="Ma J."/>
        </authorList>
    </citation>
    <scope>NUCLEOTIDE SEQUENCE [LARGE SCALE GENOMIC DNA]</scope>
    <source>
        <strain evidence="6">CGMCC 1.16855</strain>
    </source>
</reference>
<dbReference type="EMBL" id="JBHRSB010000011">
    <property type="protein sequence ID" value="MFC3003430.1"/>
    <property type="molecule type" value="Genomic_DNA"/>
</dbReference>
<dbReference type="NCBIfam" id="NF006828">
    <property type="entry name" value="PRK09350.1"/>
    <property type="match status" value="1"/>
</dbReference>
<evidence type="ECO:0000313" key="5">
    <source>
        <dbReference type="EMBL" id="MFC3003430.1"/>
    </source>
</evidence>
<dbReference type="RefSeq" id="WP_216839879.1">
    <property type="nucleotide sequence ID" value="NZ_JAFNJS010000011.1"/>
</dbReference>
<keyword evidence="3" id="KW-0067">ATP-binding</keyword>
<evidence type="ECO:0000256" key="2">
    <source>
        <dbReference type="ARBA" id="ARBA00022741"/>
    </source>
</evidence>
<protein>
    <submittedName>
        <fullName evidence="5">EF-P lysine aminoacylase EpmA</fullName>
    </submittedName>
</protein>
<evidence type="ECO:0000256" key="1">
    <source>
        <dbReference type="ARBA" id="ARBA00022598"/>
    </source>
</evidence>
<keyword evidence="6" id="KW-1185">Reference proteome</keyword>
<comment type="caution">
    <text evidence="5">The sequence shown here is derived from an EMBL/GenBank/DDBJ whole genome shotgun (WGS) entry which is preliminary data.</text>
</comment>
<accession>A0ABV7C4W2</accession>
<feature type="domain" description="Aminoacyl-transfer RNA synthetases class-II family profile" evidence="4">
    <location>
        <begin position="30"/>
        <end position="353"/>
    </location>
</feature>
<organism evidence="5 6">
    <name type="scientific">Falsiroseomonas tokyonensis</name>
    <dbReference type="NCBI Taxonomy" id="430521"/>
    <lineage>
        <taxon>Bacteria</taxon>
        <taxon>Pseudomonadati</taxon>
        <taxon>Pseudomonadota</taxon>
        <taxon>Alphaproteobacteria</taxon>
        <taxon>Acetobacterales</taxon>
        <taxon>Roseomonadaceae</taxon>
        <taxon>Falsiroseomonas</taxon>
    </lineage>
</organism>
<sequence length="377" mass="41484">MPEAPIPAETPRRPWTRERLAARLPFLRRRAALTAAVRGFFHSRGYLEVETPCLVPAPGMEVHLRGFATDYRPHLGIGQDTTLWLRTSPELALKRLLVGGAGKVFELARVWRNGEASPRHAPEFTMLEWYAPDLSLAGLMEETELLLRSVCPGLVGHGEVTADFALPFERLTMAEAFGRHCRGMDILGTVDARTGEGDAARLRANARKSGLEVPDTDNWEDGFFRLVMRYIEPAIGRGRATFLTHWPAPQAALARRDPRDGRVALRFELFAAGLELANAFEELTDPVEQRARFERDVAQRRAETGEDGWDVDEDFLNALEAGMPPASGIALGFDRLAMLASGATDIEDVLWLPAIPRGPQQALAAPPKLLAGPSAVG</sequence>
<dbReference type="PANTHER" id="PTHR42918">
    <property type="entry name" value="LYSYL-TRNA SYNTHETASE"/>
    <property type="match status" value="1"/>
</dbReference>
<dbReference type="InterPro" id="IPR004364">
    <property type="entry name" value="Aa-tRNA-synt_II"/>
</dbReference>
<evidence type="ECO:0000259" key="4">
    <source>
        <dbReference type="PROSITE" id="PS50862"/>
    </source>
</evidence>